<gene>
    <name evidence="1" type="ORF">mc_74</name>
</gene>
<protein>
    <submittedName>
        <fullName evidence="1">Uncharacterized protein</fullName>
    </submittedName>
</protein>
<organism evidence="1 2">
    <name type="scientific">Moumouvirus australiensis</name>
    <dbReference type="NCBI Taxonomy" id="2109587"/>
    <lineage>
        <taxon>Viruses</taxon>
        <taxon>Varidnaviria</taxon>
        <taxon>Bamfordvirae</taxon>
        <taxon>Nucleocytoviricota</taxon>
        <taxon>Megaviricetes</taxon>
        <taxon>Imitervirales</taxon>
        <taxon>Mimiviridae</taxon>
        <taxon>Megamimivirinae</taxon>
        <taxon>Moumouvirus</taxon>
        <taxon>Moumouvirus australiense</taxon>
    </lineage>
</organism>
<dbReference type="Proteomes" id="UP000289600">
    <property type="component" value="Segment"/>
</dbReference>
<accession>A0A2P1EKQ8</accession>
<reference evidence="2" key="1">
    <citation type="submission" date="2018-01" db="EMBL/GenBank/DDBJ databases">
        <title>Testimony of 'menage a trois' revealed by the proteome of Megavirus virophage.</title>
        <authorList>
            <person name="Jeudy S."/>
            <person name="Bertaux L."/>
            <person name="Alempic J.-M."/>
            <person name="Lartigue A."/>
            <person name="Legendre M."/>
            <person name="Philippe N."/>
            <person name="Beucher L."/>
            <person name="Biondi E."/>
            <person name="Juul S."/>
            <person name="Turner D."/>
            <person name="Coute Y."/>
            <person name="Claverie J.-M."/>
            <person name="Abergel C."/>
        </authorList>
    </citation>
    <scope>NUCLEOTIDE SEQUENCE [LARGE SCALE GENOMIC DNA]</scope>
</reference>
<evidence type="ECO:0000313" key="2">
    <source>
        <dbReference type="Proteomes" id="UP000289600"/>
    </source>
</evidence>
<dbReference type="EMBL" id="MG807320">
    <property type="protein sequence ID" value="AVL94461.1"/>
    <property type="molecule type" value="Genomic_DNA"/>
</dbReference>
<proteinExistence type="predicted"/>
<keyword evidence="2" id="KW-1185">Reference proteome</keyword>
<name>A0A2P1EKQ8_9VIRU</name>
<evidence type="ECO:0000313" key="1">
    <source>
        <dbReference type="EMBL" id="AVL94461.1"/>
    </source>
</evidence>
<sequence length="119" mass="14904">MNKFVFFSIDAEYYTKKFDYEVSISYKEPDIYQSKYLKYRINNYLPFEFHTKIPLGSKIENIILTEYMSEKSYQYTIYDITEKIYLIFENDKKYPYFRINDNFEYYDDHKKYNNRCVLF</sequence>